<protein>
    <recommendedName>
        <fullName evidence="2">DUF7979 domain-containing protein</fullName>
    </recommendedName>
</protein>
<evidence type="ECO:0000313" key="4">
    <source>
        <dbReference type="Proteomes" id="UP000605784"/>
    </source>
</evidence>
<comment type="caution">
    <text evidence="3">The sequence shown here is derived from an EMBL/GenBank/DDBJ whole genome shotgun (WGS) entry which is preliminary data.</text>
</comment>
<evidence type="ECO:0000313" key="3">
    <source>
        <dbReference type="EMBL" id="GGN89703.1"/>
    </source>
</evidence>
<keyword evidence="1" id="KW-0812">Transmembrane</keyword>
<dbReference type="Pfam" id="PF25934">
    <property type="entry name" value="DUF7979"/>
    <property type="match status" value="1"/>
</dbReference>
<dbReference type="AlphaFoldDB" id="A0A830GHJ8"/>
<dbReference type="EMBL" id="BMOU01000001">
    <property type="protein sequence ID" value="GGN89703.1"/>
    <property type="molecule type" value="Genomic_DNA"/>
</dbReference>
<organism evidence="3 4">
    <name type="scientific">Haloarcula pellucida</name>
    <dbReference type="NCBI Taxonomy" id="1427151"/>
    <lineage>
        <taxon>Archaea</taxon>
        <taxon>Methanobacteriati</taxon>
        <taxon>Methanobacteriota</taxon>
        <taxon>Stenosarchaea group</taxon>
        <taxon>Halobacteria</taxon>
        <taxon>Halobacteriales</taxon>
        <taxon>Haloarculaceae</taxon>
        <taxon>Haloarcula</taxon>
    </lineage>
</organism>
<proteinExistence type="predicted"/>
<keyword evidence="1" id="KW-1133">Transmembrane helix</keyword>
<reference evidence="3" key="2">
    <citation type="submission" date="2020-09" db="EMBL/GenBank/DDBJ databases">
        <authorList>
            <person name="Sun Q."/>
            <person name="Ohkuma M."/>
        </authorList>
    </citation>
    <scope>NUCLEOTIDE SEQUENCE</scope>
    <source>
        <strain evidence="3">JCM 17820</strain>
    </source>
</reference>
<keyword evidence="4" id="KW-1185">Reference proteome</keyword>
<feature type="transmembrane region" description="Helical" evidence="1">
    <location>
        <begin position="138"/>
        <end position="158"/>
    </location>
</feature>
<dbReference type="RefSeq" id="WP_188995239.1">
    <property type="nucleotide sequence ID" value="NZ_BMOU01000001.1"/>
</dbReference>
<dbReference type="Proteomes" id="UP000605784">
    <property type="component" value="Unassembled WGS sequence"/>
</dbReference>
<sequence>MSDQPESVLFTYLAPFVGVLLVAVGIGAAVPGGYALIQDEISTCGEPTIAVEGPEATERRFNETTPQVARFEFEELSTAEQTAFTEALSDPRGEAHVSGDFPNAVQFRNGSIVRYEGQRHYVTVVSENPCFDAAPLQFPLGVFAIAFGVVGILTPPLYRKLVALEASADS</sequence>
<feature type="domain" description="DUF7979" evidence="2">
    <location>
        <begin position="63"/>
        <end position="123"/>
    </location>
</feature>
<keyword evidence="1" id="KW-0472">Membrane</keyword>
<gene>
    <name evidence="3" type="ORF">GCM10009030_10670</name>
</gene>
<feature type="transmembrane region" description="Helical" evidence="1">
    <location>
        <begin position="12"/>
        <end position="37"/>
    </location>
</feature>
<dbReference type="InterPro" id="IPR058285">
    <property type="entry name" value="DUF7979"/>
</dbReference>
<reference evidence="3" key="1">
    <citation type="journal article" date="2014" name="Int. J. Syst. Evol. Microbiol.">
        <title>Complete genome sequence of Corynebacterium casei LMG S-19264T (=DSM 44701T), isolated from a smear-ripened cheese.</title>
        <authorList>
            <consortium name="US DOE Joint Genome Institute (JGI-PGF)"/>
            <person name="Walter F."/>
            <person name="Albersmeier A."/>
            <person name="Kalinowski J."/>
            <person name="Ruckert C."/>
        </authorList>
    </citation>
    <scope>NUCLEOTIDE SEQUENCE</scope>
    <source>
        <strain evidence="3">JCM 17820</strain>
    </source>
</reference>
<evidence type="ECO:0000256" key="1">
    <source>
        <dbReference type="SAM" id="Phobius"/>
    </source>
</evidence>
<name>A0A830GHJ8_9EURY</name>
<accession>A0A830GHJ8</accession>
<evidence type="ECO:0000259" key="2">
    <source>
        <dbReference type="Pfam" id="PF25934"/>
    </source>
</evidence>